<dbReference type="InterPro" id="IPR007995">
    <property type="entry name" value="DUF742"/>
</dbReference>
<comment type="caution">
    <text evidence="1">The sequence shown here is derived from an EMBL/GenBank/DDBJ whole genome shotgun (WGS) entry which is preliminary data.</text>
</comment>
<dbReference type="PANTHER" id="PTHR36221">
    <property type="entry name" value="DUF742 DOMAIN-CONTAINING PROTEIN"/>
    <property type="match status" value="1"/>
</dbReference>
<dbReference type="InterPro" id="IPR036388">
    <property type="entry name" value="WH-like_DNA-bd_sf"/>
</dbReference>
<gene>
    <name evidence="1" type="ORF">N803_01340</name>
</gene>
<dbReference type="EMBL" id="AVPK01000001">
    <property type="protein sequence ID" value="KGN39174.1"/>
    <property type="molecule type" value="Genomic_DNA"/>
</dbReference>
<dbReference type="Gene3D" id="1.10.10.10">
    <property type="entry name" value="Winged helix-like DNA-binding domain superfamily/Winged helix DNA-binding domain"/>
    <property type="match status" value="1"/>
</dbReference>
<evidence type="ECO:0000313" key="2">
    <source>
        <dbReference type="Proteomes" id="UP000030011"/>
    </source>
</evidence>
<dbReference type="Pfam" id="PF05331">
    <property type="entry name" value="DUF742"/>
    <property type="match status" value="1"/>
</dbReference>
<dbReference type="STRING" id="1385521.N803_01340"/>
<name>A0A0A0JR12_9MICO</name>
<dbReference type="Proteomes" id="UP000030011">
    <property type="component" value="Unassembled WGS sequence"/>
</dbReference>
<proteinExistence type="predicted"/>
<dbReference type="PANTHER" id="PTHR36221:SF1">
    <property type="entry name" value="DUF742 DOMAIN-CONTAINING PROTEIN"/>
    <property type="match status" value="1"/>
</dbReference>
<sequence>MVRPYALTLGRTRSSVNLPVEVMIQQLPLARRAQWAGHDQNARIIEACEERTSVAEIAAAVGLPLGVVRVLLGDLIEQGYLEVAAVVLSDSSTLTERKDLIERTLRGLRAI</sequence>
<protein>
    <recommendedName>
        <fullName evidence="3">DUF742 domain-containing protein</fullName>
    </recommendedName>
</protein>
<dbReference type="AlphaFoldDB" id="A0A0A0JR12"/>
<dbReference type="eggNOG" id="COG1846">
    <property type="taxonomic scope" value="Bacteria"/>
</dbReference>
<organism evidence="1 2">
    <name type="scientific">Knoellia subterranea KCTC 19937</name>
    <dbReference type="NCBI Taxonomy" id="1385521"/>
    <lineage>
        <taxon>Bacteria</taxon>
        <taxon>Bacillati</taxon>
        <taxon>Actinomycetota</taxon>
        <taxon>Actinomycetes</taxon>
        <taxon>Micrococcales</taxon>
        <taxon>Intrasporangiaceae</taxon>
        <taxon>Knoellia</taxon>
    </lineage>
</organism>
<keyword evidence="2" id="KW-1185">Reference proteome</keyword>
<evidence type="ECO:0008006" key="3">
    <source>
        <dbReference type="Google" id="ProtNLM"/>
    </source>
</evidence>
<evidence type="ECO:0000313" key="1">
    <source>
        <dbReference type="EMBL" id="KGN39174.1"/>
    </source>
</evidence>
<reference evidence="1 2" key="1">
    <citation type="submission" date="2013-08" db="EMBL/GenBank/DDBJ databases">
        <title>The genome sequence of Knoellia subterranea.</title>
        <authorList>
            <person name="Zhu W."/>
            <person name="Wang G."/>
        </authorList>
    </citation>
    <scope>NUCLEOTIDE SEQUENCE [LARGE SCALE GENOMIC DNA]</scope>
    <source>
        <strain evidence="1 2">KCTC 19937</strain>
    </source>
</reference>
<accession>A0A0A0JR12</accession>